<feature type="domain" description="VWFA" evidence="2">
    <location>
        <begin position="66"/>
        <end position="263"/>
    </location>
</feature>
<dbReference type="InterPro" id="IPR051266">
    <property type="entry name" value="CLCR"/>
</dbReference>
<reference evidence="3 4" key="1">
    <citation type="journal article" date="2012" name="J. Bacteriol.">
        <title>Draft Genome Sequence of Oceaniovalibus guishaninsula JLT2003T.</title>
        <authorList>
            <person name="Tang K."/>
            <person name="Liu K."/>
            <person name="Jiao N."/>
        </authorList>
    </citation>
    <scope>NUCLEOTIDE SEQUENCE [LARGE SCALE GENOMIC DNA]</scope>
    <source>
        <strain evidence="3 4">JLT2003</strain>
    </source>
</reference>
<feature type="chain" id="PRO_5003858482" evidence="1">
    <location>
        <begin position="28"/>
        <end position="343"/>
    </location>
</feature>
<gene>
    <name evidence="3" type="ORF">OCGS_0573</name>
</gene>
<dbReference type="PANTHER" id="PTHR10579:SF43">
    <property type="entry name" value="ZINC FINGER (C3HC4-TYPE RING FINGER) FAMILY PROTEIN"/>
    <property type="match status" value="1"/>
</dbReference>
<name>K2HDE9_9RHOB</name>
<sequence length="343" mass="33541">MKIERYFRNMRLGIAAAICLAPGALHAAGSVAWISPPDNSTFPVGTVVSPTGIANARGTVGGTGLDLALVLDSSGSMGTGVDTDGDGVNDTTRQELQQQAALALVNALPDFARISVTEFDTNAVLLQGLTPLDAGGRGTTAAAINSVDASGGTNLAAGVNTGRAELVANGAAGSAQRLLLISDGESSSTSATNAAAIAAAAGITVDTVGFPGTDAPTLSAIAAAGGGTFFDFSGNPGDIIAAFAGTGGGTPVGIDSIQITDPLGVTYNVGAGILGNFTAAGFGLALGNNVFSVLANFTDGTSATATLNLIGVGDLPQVPLPASGLLLLASLAGIGAMRRRNRG</sequence>
<dbReference type="eggNOG" id="COG2304">
    <property type="taxonomic scope" value="Bacteria"/>
</dbReference>
<comment type="caution">
    <text evidence="3">The sequence shown here is derived from an EMBL/GenBank/DDBJ whole genome shotgun (WGS) entry which is preliminary data.</text>
</comment>
<dbReference type="EMBL" id="AMGO01000007">
    <property type="protein sequence ID" value="EKE45483.1"/>
    <property type="molecule type" value="Genomic_DNA"/>
</dbReference>
<dbReference type="Gene3D" id="3.40.50.410">
    <property type="entry name" value="von Willebrand factor, type A domain"/>
    <property type="match status" value="1"/>
</dbReference>
<dbReference type="SUPFAM" id="SSF53300">
    <property type="entry name" value="vWA-like"/>
    <property type="match status" value="1"/>
</dbReference>
<evidence type="ECO:0000259" key="2">
    <source>
        <dbReference type="PROSITE" id="PS50234"/>
    </source>
</evidence>
<evidence type="ECO:0000256" key="1">
    <source>
        <dbReference type="SAM" id="SignalP"/>
    </source>
</evidence>
<dbReference type="SMART" id="SM00327">
    <property type="entry name" value="VWA"/>
    <property type="match status" value="1"/>
</dbReference>
<dbReference type="InterPro" id="IPR036465">
    <property type="entry name" value="vWFA_dom_sf"/>
</dbReference>
<organism evidence="3 4">
    <name type="scientific">Oceaniovalibus guishaninsula JLT2003</name>
    <dbReference type="NCBI Taxonomy" id="1231392"/>
    <lineage>
        <taxon>Bacteria</taxon>
        <taxon>Pseudomonadati</taxon>
        <taxon>Pseudomonadota</taxon>
        <taxon>Alphaproteobacteria</taxon>
        <taxon>Rhodobacterales</taxon>
        <taxon>Roseobacteraceae</taxon>
        <taxon>Oceaniovalibus</taxon>
    </lineage>
</organism>
<dbReference type="AlphaFoldDB" id="K2HDE9"/>
<protein>
    <submittedName>
        <fullName evidence="3">von Willebrand factor type A domain-containing protein</fullName>
    </submittedName>
</protein>
<evidence type="ECO:0000313" key="3">
    <source>
        <dbReference type="EMBL" id="EKE45483.1"/>
    </source>
</evidence>
<dbReference type="InterPro" id="IPR002035">
    <property type="entry name" value="VWF_A"/>
</dbReference>
<feature type="signal peptide" evidence="1">
    <location>
        <begin position="1"/>
        <end position="27"/>
    </location>
</feature>
<dbReference type="PROSITE" id="PS50234">
    <property type="entry name" value="VWFA"/>
    <property type="match status" value="1"/>
</dbReference>
<keyword evidence="4" id="KW-1185">Reference proteome</keyword>
<dbReference type="OrthoDB" id="483240at2"/>
<dbReference type="RefSeq" id="WP_007425726.1">
    <property type="nucleotide sequence ID" value="NZ_AMGO01000007.1"/>
</dbReference>
<dbReference type="NCBIfam" id="TIGR03370">
    <property type="entry name" value="VPLPA-CTERM"/>
    <property type="match status" value="1"/>
</dbReference>
<dbReference type="Pfam" id="PF13519">
    <property type="entry name" value="VWA_2"/>
    <property type="match status" value="1"/>
</dbReference>
<dbReference type="Proteomes" id="UP000006765">
    <property type="component" value="Unassembled WGS sequence"/>
</dbReference>
<dbReference type="PATRIC" id="fig|1231392.3.peg.575"/>
<dbReference type="PANTHER" id="PTHR10579">
    <property type="entry name" value="CALCIUM-ACTIVATED CHLORIDE CHANNEL REGULATOR"/>
    <property type="match status" value="1"/>
</dbReference>
<proteinExistence type="predicted"/>
<keyword evidence="1" id="KW-0732">Signal</keyword>
<evidence type="ECO:0000313" key="4">
    <source>
        <dbReference type="Proteomes" id="UP000006765"/>
    </source>
</evidence>
<dbReference type="STRING" id="1231392.OCGS_0573"/>
<dbReference type="InterPro" id="IPR022472">
    <property type="entry name" value="VPLPA-CTERM"/>
</dbReference>
<accession>K2HDE9</accession>